<name>A0A7R9ERS3_9NEOP</name>
<organism evidence="1">
    <name type="scientific">Timema bartmani</name>
    <dbReference type="NCBI Taxonomy" id="61472"/>
    <lineage>
        <taxon>Eukaryota</taxon>
        <taxon>Metazoa</taxon>
        <taxon>Ecdysozoa</taxon>
        <taxon>Arthropoda</taxon>
        <taxon>Hexapoda</taxon>
        <taxon>Insecta</taxon>
        <taxon>Pterygota</taxon>
        <taxon>Neoptera</taxon>
        <taxon>Polyneoptera</taxon>
        <taxon>Phasmatodea</taxon>
        <taxon>Timematodea</taxon>
        <taxon>Timematoidea</taxon>
        <taxon>Timematidae</taxon>
        <taxon>Timema</taxon>
    </lineage>
</organism>
<reference evidence="1" key="1">
    <citation type="submission" date="2020-11" db="EMBL/GenBank/DDBJ databases">
        <authorList>
            <person name="Tran Van P."/>
        </authorList>
    </citation>
    <scope>NUCLEOTIDE SEQUENCE</scope>
</reference>
<protein>
    <submittedName>
        <fullName evidence="1">Uncharacterized protein</fullName>
    </submittedName>
</protein>
<proteinExistence type="predicted"/>
<gene>
    <name evidence="1" type="ORF">TBIB3V08_LOCUS1734</name>
</gene>
<dbReference type="AlphaFoldDB" id="A0A7R9ERS3"/>
<sequence length="211" mass="23633">MLPVQSLREDFTEMCLAENFFVTDIPELSTGCAIHSFGHADDDARPLTYWVDGGVEVEARIYSRLPKALLIPSMTHSAELQSKPCCSSTAGLGRSKLWSRLAMPGEWKTIWEKPPPEIRTSISPSSAVELNTTSAFANYATEAGWGIKSTMSESKESMEEILQPGVQIRPIISPKEVSEIVQRLYGLRNIQIVELNAYDDKNYHIQVEKVW</sequence>
<evidence type="ECO:0000313" key="1">
    <source>
        <dbReference type="EMBL" id="CAD7439157.1"/>
    </source>
</evidence>
<accession>A0A7R9ERS3</accession>
<dbReference type="EMBL" id="OD564613">
    <property type="protein sequence ID" value="CAD7439157.1"/>
    <property type="molecule type" value="Genomic_DNA"/>
</dbReference>